<dbReference type="AlphaFoldDB" id="A0A7J5BAC6"/>
<dbReference type="InterPro" id="IPR051316">
    <property type="entry name" value="Zinc-reg_GTPase_activator"/>
</dbReference>
<evidence type="ECO:0000313" key="9">
    <source>
        <dbReference type="Proteomes" id="UP000433493"/>
    </source>
</evidence>
<dbReference type="Pfam" id="PF02492">
    <property type="entry name" value="cobW"/>
    <property type="match status" value="1"/>
</dbReference>
<evidence type="ECO:0000313" key="8">
    <source>
        <dbReference type="EMBL" id="KAB1642718.1"/>
    </source>
</evidence>
<comment type="caution">
    <text evidence="8">The sequence shown here is derived from an EMBL/GenBank/DDBJ whole genome shotgun (WGS) entry which is preliminary data.</text>
</comment>
<comment type="similarity">
    <text evidence="4">Belongs to the SIMIBI class G3E GTPase family. ZNG1 subfamily.</text>
</comment>
<dbReference type="PANTHER" id="PTHR13748">
    <property type="entry name" value="COBW-RELATED"/>
    <property type="match status" value="1"/>
</dbReference>
<sequence>MVEQKTAERMRVPVIAVTGHLGSGKTSLLNHLLREPGARIGVVINDFGELNVDAALVTGQVDQAAAISGGCLCCLPNAGGLDDALQQLSQPKLRLDAIIVEASGVADPVALARIIQFSDVGNVRLGGVVEVIDAVEHFRTVDTEPIPPSRYAVTTLAVIGKTDLLTAAEREAVSARIRDRIRERNPDVYTVTADYGRIDPQLVFDTVTEEDPLDQLPIAQLLREEAAQDHTGHQHASSVSREFAETVLPGALVDLLENPPAGAYRMKGRLRVRGPRQPRGYLVNVVGRSVQVERLREVPEAGELVVIGMDLATDAAAASLEALAAADGGSPDKEGLARLERHRRLSE</sequence>
<accession>A0A7J5BAC6</accession>
<proteinExistence type="inferred from homology"/>
<evidence type="ECO:0000256" key="3">
    <source>
        <dbReference type="ARBA" id="ARBA00023186"/>
    </source>
</evidence>
<evidence type="ECO:0000256" key="5">
    <source>
        <dbReference type="ARBA" id="ARBA00049117"/>
    </source>
</evidence>
<dbReference type="PANTHER" id="PTHR13748:SF62">
    <property type="entry name" value="COBW DOMAIN-CONTAINING PROTEIN"/>
    <property type="match status" value="1"/>
</dbReference>
<evidence type="ECO:0000256" key="2">
    <source>
        <dbReference type="ARBA" id="ARBA00022801"/>
    </source>
</evidence>
<evidence type="ECO:0000256" key="6">
    <source>
        <dbReference type="SAM" id="MobiDB-lite"/>
    </source>
</evidence>
<dbReference type="GO" id="GO:0000166">
    <property type="term" value="F:nucleotide binding"/>
    <property type="evidence" value="ECO:0007669"/>
    <property type="project" value="UniProtKB-KW"/>
</dbReference>
<dbReference type="CDD" id="cd03112">
    <property type="entry name" value="CobW-like"/>
    <property type="match status" value="1"/>
</dbReference>
<keyword evidence="3" id="KW-0143">Chaperone</keyword>
<feature type="domain" description="CobW C-terminal" evidence="7">
    <location>
        <begin position="236"/>
        <end position="324"/>
    </location>
</feature>
<dbReference type="InterPro" id="IPR036627">
    <property type="entry name" value="CobW-likC_sf"/>
</dbReference>
<feature type="region of interest" description="Disordered" evidence="6">
    <location>
        <begin position="326"/>
        <end position="347"/>
    </location>
</feature>
<dbReference type="RefSeq" id="WP_158052520.1">
    <property type="nucleotide sequence ID" value="NZ_WBKB01000005.1"/>
</dbReference>
<dbReference type="OrthoDB" id="9808822at2"/>
<reference evidence="8 9" key="1">
    <citation type="submission" date="2019-09" db="EMBL/GenBank/DDBJ databases">
        <title>Phylogeny of genus Pseudoclavibacter and closely related genus.</title>
        <authorList>
            <person name="Li Y."/>
        </authorList>
    </citation>
    <scope>NUCLEOTIDE SEQUENCE [LARGE SCALE GENOMIC DNA]</scope>
    <source>
        <strain evidence="8 9">KCTC 13959</strain>
    </source>
</reference>
<evidence type="ECO:0000256" key="1">
    <source>
        <dbReference type="ARBA" id="ARBA00022741"/>
    </source>
</evidence>
<keyword evidence="1" id="KW-0547">Nucleotide-binding</keyword>
<organism evidence="8 9">
    <name type="scientific">Gulosibacter chungangensis</name>
    <dbReference type="NCBI Taxonomy" id="979746"/>
    <lineage>
        <taxon>Bacteria</taxon>
        <taxon>Bacillati</taxon>
        <taxon>Actinomycetota</taxon>
        <taxon>Actinomycetes</taxon>
        <taxon>Micrococcales</taxon>
        <taxon>Microbacteriaceae</taxon>
        <taxon>Gulosibacter</taxon>
    </lineage>
</organism>
<dbReference type="SMART" id="SM00833">
    <property type="entry name" value="CobW_C"/>
    <property type="match status" value="1"/>
</dbReference>
<evidence type="ECO:0000259" key="7">
    <source>
        <dbReference type="SMART" id="SM00833"/>
    </source>
</evidence>
<dbReference type="SUPFAM" id="SSF52540">
    <property type="entry name" value="P-loop containing nucleoside triphosphate hydrolases"/>
    <property type="match status" value="1"/>
</dbReference>
<dbReference type="InterPro" id="IPR011629">
    <property type="entry name" value="CobW-like_C"/>
</dbReference>
<keyword evidence="9" id="KW-1185">Reference proteome</keyword>
<gene>
    <name evidence="8" type="ORF">F8O05_09685</name>
</gene>
<dbReference type="Proteomes" id="UP000433493">
    <property type="component" value="Unassembled WGS sequence"/>
</dbReference>
<dbReference type="SUPFAM" id="SSF90002">
    <property type="entry name" value="Hypothetical protein YjiA, C-terminal domain"/>
    <property type="match status" value="1"/>
</dbReference>
<dbReference type="Pfam" id="PF07683">
    <property type="entry name" value="CobW_C"/>
    <property type="match status" value="1"/>
</dbReference>
<dbReference type="GO" id="GO:0005737">
    <property type="term" value="C:cytoplasm"/>
    <property type="evidence" value="ECO:0007669"/>
    <property type="project" value="TreeGrafter"/>
</dbReference>
<dbReference type="InterPro" id="IPR003495">
    <property type="entry name" value="CobW/HypB/UreG_nucleotide-bd"/>
</dbReference>
<dbReference type="Gene3D" id="3.40.50.300">
    <property type="entry name" value="P-loop containing nucleotide triphosphate hydrolases"/>
    <property type="match status" value="1"/>
</dbReference>
<name>A0A7J5BAC6_9MICO</name>
<keyword evidence="2" id="KW-0378">Hydrolase</keyword>
<dbReference type="EMBL" id="WBKB01000005">
    <property type="protein sequence ID" value="KAB1642718.1"/>
    <property type="molecule type" value="Genomic_DNA"/>
</dbReference>
<dbReference type="Gene3D" id="3.30.1220.10">
    <property type="entry name" value="CobW-like, C-terminal domain"/>
    <property type="match status" value="1"/>
</dbReference>
<comment type="catalytic activity">
    <reaction evidence="5">
        <text>GTP + H2O = GDP + phosphate + H(+)</text>
        <dbReference type="Rhea" id="RHEA:19669"/>
        <dbReference type="ChEBI" id="CHEBI:15377"/>
        <dbReference type="ChEBI" id="CHEBI:15378"/>
        <dbReference type="ChEBI" id="CHEBI:37565"/>
        <dbReference type="ChEBI" id="CHEBI:43474"/>
        <dbReference type="ChEBI" id="CHEBI:58189"/>
    </reaction>
    <physiologicalReaction direction="left-to-right" evidence="5">
        <dbReference type="Rhea" id="RHEA:19670"/>
    </physiologicalReaction>
</comment>
<evidence type="ECO:0000256" key="4">
    <source>
        <dbReference type="ARBA" id="ARBA00034320"/>
    </source>
</evidence>
<dbReference type="GO" id="GO:0016787">
    <property type="term" value="F:hydrolase activity"/>
    <property type="evidence" value="ECO:0007669"/>
    <property type="project" value="UniProtKB-KW"/>
</dbReference>
<protein>
    <submittedName>
        <fullName evidence="8">Cobalamin biosynthesis protein CobW</fullName>
    </submittedName>
</protein>
<dbReference type="InterPro" id="IPR027417">
    <property type="entry name" value="P-loop_NTPase"/>
</dbReference>
<feature type="compositionally biased region" description="Basic and acidic residues" evidence="6">
    <location>
        <begin position="330"/>
        <end position="347"/>
    </location>
</feature>